<dbReference type="InterPro" id="IPR058240">
    <property type="entry name" value="rSAM_sf"/>
</dbReference>
<dbReference type="PANTHER" id="PTHR43409">
    <property type="entry name" value="ANAEROBIC MAGNESIUM-PROTOPORPHYRIN IX MONOMETHYL ESTER CYCLASE-RELATED"/>
    <property type="match status" value="1"/>
</dbReference>
<dbReference type="PROSITE" id="PS51918">
    <property type="entry name" value="RADICAL_SAM"/>
    <property type="match status" value="1"/>
</dbReference>
<evidence type="ECO:0000256" key="3">
    <source>
        <dbReference type="ARBA" id="ARBA00022679"/>
    </source>
</evidence>
<evidence type="ECO:0000256" key="1">
    <source>
        <dbReference type="ARBA" id="ARBA00001966"/>
    </source>
</evidence>
<keyword evidence="4" id="KW-0949">S-adenosyl-L-methionine</keyword>
<dbReference type="InterPro" id="IPR034466">
    <property type="entry name" value="Methyltransferase_Class_B"/>
</dbReference>
<dbReference type="InterPro" id="IPR006638">
    <property type="entry name" value="Elp3/MiaA/NifB-like_rSAM"/>
</dbReference>
<dbReference type="PANTHER" id="PTHR43409:SF7">
    <property type="entry name" value="BLL1977 PROTEIN"/>
    <property type="match status" value="1"/>
</dbReference>
<dbReference type="InterPro" id="IPR007197">
    <property type="entry name" value="rSAM"/>
</dbReference>
<dbReference type="GO" id="GO:0051539">
    <property type="term" value="F:4 iron, 4 sulfur cluster binding"/>
    <property type="evidence" value="ECO:0007669"/>
    <property type="project" value="UniProtKB-KW"/>
</dbReference>
<gene>
    <name evidence="9" type="ORF">METZ01_LOCUS169020</name>
</gene>
<keyword evidence="6" id="KW-0408">Iron</keyword>
<keyword evidence="5" id="KW-0479">Metal-binding</keyword>
<keyword evidence="7" id="KW-0411">Iron-sulfur</keyword>
<evidence type="ECO:0000256" key="6">
    <source>
        <dbReference type="ARBA" id="ARBA00023004"/>
    </source>
</evidence>
<keyword evidence="2" id="KW-0489">Methyltransferase</keyword>
<dbReference type="GO" id="GO:0003824">
    <property type="term" value="F:catalytic activity"/>
    <property type="evidence" value="ECO:0007669"/>
    <property type="project" value="InterPro"/>
</dbReference>
<evidence type="ECO:0000256" key="2">
    <source>
        <dbReference type="ARBA" id="ARBA00022603"/>
    </source>
</evidence>
<dbReference type="Gene3D" id="3.40.50.280">
    <property type="entry name" value="Cobalamin-binding domain"/>
    <property type="match status" value="1"/>
</dbReference>
<accession>A0A382BQR1</accession>
<evidence type="ECO:0000256" key="5">
    <source>
        <dbReference type="ARBA" id="ARBA00022723"/>
    </source>
</evidence>
<dbReference type="SFLD" id="SFLDS00029">
    <property type="entry name" value="Radical_SAM"/>
    <property type="match status" value="1"/>
</dbReference>
<dbReference type="SFLD" id="SFLDG01082">
    <property type="entry name" value="B12-binding_domain_containing"/>
    <property type="match status" value="1"/>
</dbReference>
<dbReference type="Pfam" id="PF04055">
    <property type="entry name" value="Radical_SAM"/>
    <property type="match status" value="1"/>
</dbReference>
<sequence length="450" mass="51236">MKFLLVTSTEREIVKVWVCQETSPAGSLLPPVDLASVAATIKSKGHQAQILDLRLYDDPWQEYHKEYERFRPDAIILNLTTTSATHDYQLIASTPGHVKKICFGTHAQEMVDYNFNKGVDFILLGDPEAAIASLIDCNMDGSRCLGVMTPKNNQTTPNYWENLDTLPKPALDLLDMTKYHAPYIKSGHSFTLLLGGRGCPYLCTYCLYPVLFGNKYRLRSVNNIADEIEEDYQKYDIKEFLFLDATFNSSSQRVHEFCEELLKRDLKINWACNMRVTPVSIHMLELMKRAGCSRIFFGVEDQDLLDETKKATTSHATTKAFKMARKVGIATVAFTMLFPRDDLNESQYSKRVLSILNDLKADAFQCNVAIPFPGTAMYEKQQNGVEPIWSQYDPHGESLPYKSNIDLVRVKKKVYRSFLISSPFLVLKAILGMNFKSFCQIVKTFIKQNV</sequence>
<evidence type="ECO:0000256" key="7">
    <source>
        <dbReference type="ARBA" id="ARBA00023014"/>
    </source>
</evidence>
<evidence type="ECO:0000259" key="8">
    <source>
        <dbReference type="PROSITE" id="PS51918"/>
    </source>
</evidence>
<reference evidence="9" key="1">
    <citation type="submission" date="2018-05" db="EMBL/GenBank/DDBJ databases">
        <authorList>
            <person name="Lanie J.A."/>
            <person name="Ng W.-L."/>
            <person name="Kazmierczak K.M."/>
            <person name="Andrzejewski T.M."/>
            <person name="Davidsen T.M."/>
            <person name="Wayne K.J."/>
            <person name="Tettelin H."/>
            <person name="Glass J.I."/>
            <person name="Rusch D."/>
            <person name="Podicherti R."/>
            <person name="Tsui H.-C.T."/>
            <person name="Winkler M.E."/>
        </authorList>
    </citation>
    <scope>NUCLEOTIDE SEQUENCE</scope>
</reference>
<dbReference type="InterPro" id="IPR051198">
    <property type="entry name" value="BchE-like"/>
</dbReference>
<dbReference type="CDD" id="cd01335">
    <property type="entry name" value="Radical_SAM"/>
    <property type="match status" value="1"/>
</dbReference>
<dbReference type="GO" id="GO:0005829">
    <property type="term" value="C:cytosol"/>
    <property type="evidence" value="ECO:0007669"/>
    <property type="project" value="TreeGrafter"/>
</dbReference>
<proteinExistence type="predicted"/>
<dbReference type="SUPFAM" id="SSF102114">
    <property type="entry name" value="Radical SAM enzymes"/>
    <property type="match status" value="1"/>
</dbReference>
<evidence type="ECO:0000256" key="4">
    <source>
        <dbReference type="ARBA" id="ARBA00022691"/>
    </source>
</evidence>
<dbReference type="GO" id="GO:0046872">
    <property type="term" value="F:metal ion binding"/>
    <property type="evidence" value="ECO:0007669"/>
    <property type="project" value="UniProtKB-KW"/>
</dbReference>
<dbReference type="SFLD" id="SFLDG01123">
    <property type="entry name" value="methyltransferase_(Class_B)"/>
    <property type="match status" value="1"/>
</dbReference>
<dbReference type="Gene3D" id="3.80.30.20">
    <property type="entry name" value="tm_1862 like domain"/>
    <property type="match status" value="1"/>
</dbReference>
<name>A0A382BQR1_9ZZZZ</name>
<dbReference type="AlphaFoldDB" id="A0A382BQR1"/>
<feature type="domain" description="Radical SAM core" evidence="8">
    <location>
        <begin position="185"/>
        <end position="409"/>
    </location>
</feature>
<keyword evidence="3" id="KW-0808">Transferase</keyword>
<evidence type="ECO:0000313" key="9">
    <source>
        <dbReference type="EMBL" id="SVB16166.1"/>
    </source>
</evidence>
<comment type="cofactor">
    <cofactor evidence="1">
        <name>[4Fe-4S] cluster</name>
        <dbReference type="ChEBI" id="CHEBI:49883"/>
    </cofactor>
</comment>
<dbReference type="InterPro" id="IPR023404">
    <property type="entry name" value="rSAM_horseshoe"/>
</dbReference>
<dbReference type="SMART" id="SM00729">
    <property type="entry name" value="Elp3"/>
    <property type="match status" value="1"/>
</dbReference>
<dbReference type="EMBL" id="UINC01030939">
    <property type="protein sequence ID" value="SVB16166.1"/>
    <property type="molecule type" value="Genomic_DNA"/>
</dbReference>
<protein>
    <recommendedName>
        <fullName evidence="8">Radical SAM core domain-containing protein</fullName>
    </recommendedName>
</protein>
<feature type="non-terminal residue" evidence="9">
    <location>
        <position position="450"/>
    </location>
</feature>
<organism evidence="9">
    <name type="scientific">marine metagenome</name>
    <dbReference type="NCBI Taxonomy" id="408172"/>
    <lineage>
        <taxon>unclassified sequences</taxon>
        <taxon>metagenomes</taxon>
        <taxon>ecological metagenomes</taxon>
    </lineage>
</organism>